<accession>A0A8J1XM63</accession>
<dbReference type="AlphaFoldDB" id="A0A8J1XM63"/>
<proteinExistence type="predicted"/>
<comment type="caution">
    <text evidence="1">The sequence shown here is derived from an EMBL/GenBank/DDBJ whole genome shotgun (WGS) entry which is preliminary data.</text>
</comment>
<gene>
    <name evidence="1" type="ORF">OFUS_LOCUS5057</name>
</gene>
<organism evidence="1 2">
    <name type="scientific">Owenia fusiformis</name>
    <name type="common">Polychaete worm</name>
    <dbReference type="NCBI Taxonomy" id="6347"/>
    <lineage>
        <taxon>Eukaryota</taxon>
        <taxon>Metazoa</taxon>
        <taxon>Spiralia</taxon>
        <taxon>Lophotrochozoa</taxon>
        <taxon>Annelida</taxon>
        <taxon>Polychaeta</taxon>
        <taxon>Sedentaria</taxon>
        <taxon>Canalipalpata</taxon>
        <taxon>Sabellida</taxon>
        <taxon>Oweniida</taxon>
        <taxon>Oweniidae</taxon>
        <taxon>Owenia</taxon>
    </lineage>
</organism>
<dbReference type="Proteomes" id="UP000749559">
    <property type="component" value="Unassembled WGS sequence"/>
</dbReference>
<feature type="non-terminal residue" evidence="1">
    <location>
        <position position="1"/>
    </location>
</feature>
<evidence type="ECO:0000313" key="2">
    <source>
        <dbReference type="Proteomes" id="UP000749559"/>
    </source>
</evidence>
<reference evidence="1" key="1">
    <citation type="submission" date="2022-03" db="EMBL/GenBank/DDBJ databases">
        <authorList>
            <person name="Martin C."/>
        </authorList>
    </citation>
    <scope>NUCLEOTIDE SEQUENCE</scope>
</reference>
<keyword evidence="2" id="KW-1185">Reference proteome</keyword>
<dbReference type="EMBL" id="CAIIXF020000002">
    <property type="protein sequence ID" value="CAH1778088.1"/>
    <property type="molecule type" value="Genomic_DNA"/>
</dbReference>
<protein>
    <submittedName>
        <fullName evidence="1">Uncharacterized protein</fullName>
    </submittedName>
</protein>
<evidence type="ECO:0000313" key="1">
    <source>
        <dbReference type="EMBL" id="CAH1778088.1"/>
    </source>
</evidence>
<sequence>KVDEGGIYKSKRCQEYGAEVQRLDKHKCKSKSRIPSLSPTDSLFKDMDPFQEWLTISGGQKTLESAKRITHDVKFIMKCINDNVEYKPLERVNIQRYFITPALHGTFKNINKRGNYY</sequence>
<name>A0A8J1XM63_OWEFU</name>